<dbReference type="InterPro" id="IPR014721">
    <property type="entry name" value="Ribsml_uS5_D2-typ_fold_subgr"/>
</dbReference>
<dbReference type="GO" id="GO:0008233">
    <property type="term" value="F:peptidase activity"/>
    <property type="evidence" value="ECO:0007669"/>
    <property type="project" value="UniProtKB-KW"/>
</dbReference>
<sequence length="55" mass="6230">MLLTIQSPRKQKKTDPNAKSNYETALEAAKTIKTEMKIVPVKTLQDAINYLKNNP</sequence>
<evidence type="ECO:0000313" key="3">
    <source>
        <dbReference type="Proteomes" id="UP000070497"/>
    </source>
</evidence>
<accession>A0A139NUK5</accession>
<feature type="region of interest" description="Disordered" evidence="1">
    <location>
        <begin position="1"/>
        <end position="21"/>
    </location>
</feature>
<protein>
    <submittedName>
        <fullName evidence="2">Lon-like protease with PDZ domain</fullName>
    </submittedName>
</protein>
<keyword evidence="2" id="KW-0645">Protease</keyword>
<evidence type="ECO:0000256" key="1">
    <source>
        <dbReference type="SAM" id="MobiDB-lite"/>
    </source>
</evidence>
<evidence type="ECO:0000313" key="2">
    <source>
        <dbReference type="EMBL" id="KXT79718.1"/>
    </source>
</evidence>
<reference evidence="2 3" key="1">
    <citation type="submission" date="2016-01" db="EMBL/GenBank/DDBJ databases">
        <title>Highly variable Streptococcus oralis are common among viridans streptococci isolated from primates.</title>
        <authorList>
            <person name="Denapaite D."/>
            <person name="Rieger M."/>
            <person name="Koendgen S."/>
            <person name="Brueckner R."/>
            <person name="Ochigava I."/>
            <person name="Kappeler P."/>
            <person name="Maetz-Rensing K."/>
            <person name="Leendertz F."/>
            <person name="Hakenbeck R."/>
        </authorList>
    </citation>
    <scope>NUCLEOTIDE SEQUENCE [LARGE SCALE GENOMIC DNA]</scope>
    <source>
        <strain evidence="2 3">DD14</strain>
    </source>
</reference>
<dbReference type="PATRIC" id="fig|1303.77.peg.1784"/>
<comment type="caution">
    <text evidence="2">The sequence shown here is derived from an EMBL/GenBank/DDBJ whole genome shotgun (WGS) entry which is preliminary data.</text>
</comment>
<gene>
    <name evidence="2" type="ORF">SORDD14_01604</name>
</gene>
<organism evidence="2 3">
    <name type="scientific">Streptococcus oralis</name>
    <dbReference type="NCBI Taxonomy" id="1303"/>
    <lineage>
        <taxon>Bacteria</taxon>
        <taxon>Bacillati</taxon>
        <taxon>Bacillota</taxon>
        <taxon>Bacilli</taxon>
        <taxon>Lactobacillales</taxon>
        <taxon>Streptococcaceae</taxon>
        <taxon>Streptococcus</taxon>
    </lineage>
</organism>
<name>A0A139NUK5_STROR</name>
<proteinExistence type="predicted"/>
<dbReference type="GO" id="GO:0006508">
    <property type="term" value="P:proteolysis"/>
    <property type="evidence" value="ECO:0007669"/>
    <property type="project" value="UniProtKB-KW"/>
</dbReference>
<dbReference type="AlphaFoldDB" id="A0A139NUK5"/>
<dbReference type="EMBL" id="LQRI01000210">
    <property type="protein sequence ID" value="KXT79718.1"/>
    <property type="molecule type" value="Genomic_DNA"/>
</dbReference>
<dbReference type="Proteomes" id="UP000070497">
    <property type="component" value="Unassembled WGS sequence"/>
</dbReference>
<dbReference type="Gene3D" id="3.30.230.10">
    <property type="match status" value="1"/>
</dbReference>
<keyword evidence="2" id="KW-0378">Hydrolase</keyword>